<dbReference type="EMBL" id="EQ973772">
    <property type="protein sequence ID" value="EEF52847.1"/>
    <property type="molecule type" value="Genomic_DNA"/>
</dbReference>
<proteinExistence type="inferred from homology"/>
<evidence type="ECO:0000313" key="5">
    <source>
        <dbReference type="Proteomes" id="UP000008311"/>
    </source>
</evidence>
<name>B9R8L7_RICCO</name>
<dbReference type="Proteomes" id="UP000008311">
    <property type="component" value="Unassembled WGS sequence"/>
</dbReference>
<dbReference type="InParanoid" id="B9R8L7"/>
<evidence type="ECO:0000256" key="3">
    <source>
        <dbReference type="ARBA" id="ARBA00023315"/>
    </source>
</evidence>
<evidence type="ECO:0000313" key="4">
    <source>
        <dbReference type="EMBL" id="EEF52847.1"/>
    </source>
</evidence>
<dbReference type="Gene3D" id="3.30.559.10">
    <property type="entry name" value="Chloramphenicol acetyltransferase-like domain"/>
    <property type="match status" value="1"/>
</dbReference>
<keyword evidence="5" id="KW-1185">Reference proteome</keyword>
<dbReference type="GO" id="GO:0016746">
    <property type="term" value="F:acyltransferase activity"/>
    <property type="evidence" value="ECO:0007669"/>
    <property type="project" value="UniProtKB-KW"/>
</dbReference>
<dbReference type="Pfam" id="PF02458">
    <property type="entry name" value="Transferase"/>
    <property type="match status" value="1"/>
</dbReference>
<protein>
    <submittedName>
        <fullName evidence="4">Uncharacterized protein</fullName>
    </submittedName>
</protein>
<sequence>MGNVLSSPALPNGVDYVGISSWWNFGLYDIDFGWGKPMWDTYAALSGNLITQFMKLFILMDARMKKGIEAWVFLDEQDIAVLGKDKELLAYASLNPSPFELSMHA</sequence>
<evidence type="ECO:0000256" key="2">
    <source>
        <dbReference type="ARBA" id="ARBA00022679"/>
    </source>
</evidence>
<evidence type="ECO:0000256" key="1">
    <source>
        <dbReference type="ARBA" id="ARBA00009861"/>
    </source>
</evidence>
<dbReference type="PANTHER" id="PTHR31623">
    <property type="entry name" value="F21J9.9"/>
    <property type="match status" value="1"/>
</dbReference>
<comment type="similarity">
    <text evidence="1">Belongs to the plant acyltransferase family.</text>
</comment>
<dbReference type="PANTHER" id="PTHR31623:SF33">
    <property type="entry name" value="STEMMADENINE O-ACETYLTRANSFERASE-LIKE"/>
    <property type="match status" value="1"/>
</dbReference>
<keyword evidence="2" id="KW-0808">Transferase</keyword>
<reference evidence="5" key="1">
    <citation type="journal article" date="2010" name="Nat. Biotechnol.">
        <title>Draft genome sequence of the oilseed species Ricinus communis.</title>
        <authorList>
            <person name="Chan A.P."/>
            <person name="Crabtree J."/>
            <person name="Zhao Q."/>
            <person name="Lorenzi H."/>
            <person name="Orvis J."/>
            <person name="Puiu D."/>
            <person name="Melake-Berhan A."/>
            <person name="Jones K.M."/>
            <person name="Redman J."/>
            <person name="Chen G."/>
            <person name="Cahoon E.B."/>
            <person name="Gedil M."/>
            <person name="Stanke M."/>
            <person name="Haas B.J."/>
            <person name="Wortman J.R."/>
            <person name="Fraser-Liggett C.M."/>
            <person name="Ravel J."/>
            <person name="Rabinowicz P.D."/>
        </authorList>
    </citation>
    <scope>NUCLEOTIDE SEQUENCE [LARGE SCALE GENOMIC DNA]</scope>
    <source>
        <strain evidence="5">cv. Hale</strain>
    </source>
</reference>
<dbReference type="AlphaFoldDB" id="B9R8L7"/>
<organism evidence="4 5">
    <name type="scientific">Ricinus communis</name>
    <name type="common">Castor bean</name>
    <dbReference type="NCBI Taxonomy" id="3988"/>
    <lineage>
        <taxon>Eukaryota</taxon>
        <taxon>Viridiplantae</taxon>
        <taxon>Streptophyta</taxon>
        <taxon>Embryophyta</taxon>
        <taxon>Tracheophyta</taxon>
        <taxon>Spermatophyta</taxon>
        <taxon>Magnoliopsida</taxon>
        <taxon>eudicotyledons</taxon>
        <taxon>Gunneridae</taxon>
        <taxon>Pentapetalae</taxon>
        <taxon>rosids</taxon>
        <taxon>fabids</taxon>
        <taxon>Malpighiales</taxon>
        <taxon>Euphorbiaceae</taxon>
        <taxon>Acalyphoideae</taxon>
        <taxon>Acalypheae</taxon>
        <taxon>Ricinus</taxon>
    </lineage>
</organism>
<keyword evidence="3" id="KW-0012">Acyltransferase</keyword>
<dbReference type="InterPro" id="IPR023213">
    <property type="entry name" value="CAT-like_dom_sf"/>
</dbReference>
<gene>
    <name evidence="4" type="ORF">RCOM_1600860</name>
</gene>
<accession>B9R8L7</accession>